<proteinExistence type="predicted"/>
<name>A0A9J5Y6K1_SOLCO</name>
<evidence type="ECO:0000313" key="2">
    <source>
        <dbReference type="EMBL" id="KAG5594868.1"/>
    </source>
</evidence>
<protein>
    <submittedName>
        <fullName evidence="2">Uncharacterized protein</fullName>
    </submittedName>
</protein>
<feature type="region of interest" description="Disordered" evidence="1">
    <location>
        <begin position="67"/>
        <end position="89"/>
    </location>
</feature>
<comment type="caution">
    <text evidence="2">The sequence shown here is derived from an EMBL/GenBank/DDBJ whole genome shotgun (WGS) entry which is preliminary data.</text>
</comment>
<reference evidence="2 3" key="1">
    <citation type="submission" date="2020-09" db="EMBL/GenBank/DDBJ databases">
        <title>De no assembly of potato wild relative species, Solanum commersonii.</title>
        <authorList>
            <person name="Cho K."/>
        </authorList>
    </citation>
    <scope>NUCLEOTIDE SEQUENCE [LARGE SCALE GENOMIC DNA]</scope>
    <source>
        <strain evidence="2">LZ3.2</strain>
        <tissue evidence="2">Leaf</tissue>
    </source>
</reference>
<organism evidence="2 3">
    <name type="scientific">Solanum commersonii</name>
    <name type="common">Commerson's wild potato</name>
    <name type="synonym">Commerson's nightshade</name>
    <dbReference type="NCBI Taxonomy" id="4109"/>
    <lineage>
        <taxon>Eukaryota</taxon>
        <taxon>Viridiplantae</taxon>
        <taxon>Streptophyta</taxon>
        <taxon>Embryophyta</taxon>
        <taxon>Tracheophyta</taxon>
        <taxon>Spermatophyta</taxon>
        <taxon>Magnoliopsida</taxon>
        <taxon>eudicotyledons</taxon>
        <taxon>Gunneridae</taxon>
        <taxon>Pentapetalae</taxon>
        <taxon>asterids</taxon>
        <taxon>lamiids</taxon>
        <taxon>Solanales</taxon>
        <taxon>Solanaceae</taxon>
        <taxon>Solanoideae</taxon>
        <taxon>Solaneae</taxon>
        <taxon>Solanum</taxon>
    </lineage>
</organism>
<sequence>MHPTLSEQNFDGEMPEGKCAKSNILVAGDECVVNCLTEMREYNISSLLGRNPSFWVQPLEFKQVQAIKGSGSSNVPAKSDDEEDNQPLR</sequence>
<evidence type="ECO:0000313" key="3">
    <source>
        <dbReference type="Proteomes" id="UP000824120"/>
    </source>
</evidence>
<dbReference type="OrthoDB" id="1316022at2759"/>
<feature type="compositionally biased region" description="Acidic residues" evidence="1">
    <location>
        <begin position="80"/>
        <end position="89"/>
    </location>
</feature>
<keyword evidence="3" id="KW-1185">Reference proteome</keyword>
<dbReference type="Proteomes" id="UP000824120">
    <property type="component" value="Chromosome 7"/>
</dbReference>
<evidence type="ECO:0000256" key="1">
    <source>
        <dbReference type="SAM" id="MobiDB-lite"/>
    </source>
</evidence>
<dbReference type="AlphaFoldDB" id="A0A9J5Y6K1"/>
<dbReference type="EMBL" id="JACXVP010000007">
    <property type="protein sequence ID" value="KAG5594868.1"/>
    <property type="molecule type" value="Genomic_DNA"/>
</dbReference>
<accession>A0A9J5Y6K1</accession>
<gene>
    <name evidence="2" type="ORF">H5410_036100</name>
</gene>